<gene>
    <name evidence="1" type="ORF">SAMN04487928_10860</name>
</gene>
<organism evidence="1 2">
    <name type="scientific">Butyrivibrio proteoclasticus</name>
    <dbReference type="NCBI Taxonomy" id="43305"/>
    <lineage>
        <taxon>Bacteria</taxon>
        <taxon>Bacillati</taxon>
        <taxon>Bacillota</taxon>
        <taxon>Clostridia</taxon>
        <taxon>Lachnospirales</taxon>
        <taxon>Lachnospiraceae</taxon>
        <taxon>Butyrivibrio</taxon>
    </lineage>
</organism>
<evidence type="ECO:0008006" key="3">
    <source>
        <dbReference type="Google" id="ProtNLM"/>
    </source>
</evidence>
<name>A0A1I5T8S4_9FIRM</name>
<evidence type="ECO:0000313" key="1">
    <source>
        <dbReference type="EMBL" id="SFP79211.1"/>
    </source>
</evidence>
<dbReference type="Gene3D" id="3.20.20.140">
    <property type="entry name" value="Metal-dependent hydrolases"/>
    <property type="match status" value="1"/>
</dbReference>
<proteinExistence type="predicted"/>
<dbReference type="OrthoDB" id="9777619at2"/>
<dbReference type="CDD" id="cd07432">
    <property type="entry name" value="PHP_HisPPase"/>
    <property type="match status" value="1"/>
</dbReference>
<dbReference type="AlphaFoldDB" id="A0A1I5T8S4"/>
<dbReference type="RefSeq" id="WP_074886240.1">
    <property type="nucleotide sequence ID" value="NZ_FOXO01000008.1"/>
</dbReference>
<reference evidence="2" key="1">
    <citation type="submission" date="2016-10" db="EMBL/GenBank/DDBJ databases">
        <authorList>
            <person name="Varghese N."/>
            <person name="Submissions S."/>
        </authorList>
    </citation>
    <scope>NUCLEOTIDE SEQUENCE [LARGE SCALE GENOMIC DNA]</scope>
    <source>
        <strain evidence="2">P18</strain>
    </source>
</reference>
<dbReference type="EMBL" id="FOXO01000008">
    <property type="protein sequence ID" value="SFP79211.1"/>
    <property type="molecule type" value="Genomic_DNA"/>
</dbReference>
<dbReference type="GO" id="GO:0004534">
    <property type="term" value="F:5'-3' RNA exonuclease activity"/>
    <property type="evidence" value="ECO:0007669"/>
    <property type="project" value="TreeGrafter"/>
</dbReference>
<dbReference type="InterPro" id="IPR052018">
    <property type="entry name" value="PHP_domain"/>
</dbReference>
<sequence>MYIFETHLHTIEGSACSSTPGVNYIDYMKKLGYSGIIVTDHFFNGNSAVPKDLPWEKRVELYCKGYEHARAVAGDDFVVLFGIEYNFEGDEYLLYGVDKNWLLENPDIMEKDRYEVYKTVHEAGAIMIHAHPYRERDYLKAIHLTKNVCDGAEVYNASNPDYQNALGYQYAVENNMRMAAGSDIHNFGLKNMGGMGFEHPIRTIEEYVEAFMAGEGIPLYKSDALDPSAEFKPVSGNAALTNPVKEPSLEVIYH</sequence>
<accession>A0A1I5T8S4</accession>
<dbReference type="InterPro" id="IPR016195">
    <property type="entry name" value="Pol/histidinol_Pase-like"/>
</dbReference>
<evidence type="ECO:0000313" key="2">
    <source>
        <dbReference type="Proteomes" id="UP000182624"/>
    </source>
</evidence>
<keyword evidence="2" id="KW-1185">Reference proteome</keyword>
<dbReference type="Proteomes" id="UP000182624">
    <property type="component" value="Unassembled WGS sequence"/>
</dbReference>
<dbReference type="PANTHER" id="PTHR42924:SF3">
    <property type="entry name" value="POLYMERASE_HISTIDINOL PHOSPHATASE N-TERMINAL DOMAIN-CONTAINING PROTEIN"/>
    <property type="match status" value="1"/>
</dbReference>
<dbReference type="GO" id="GO:0035312">
    <property type="term" value="F:5'-3' DNA exonuclease activity"/>
    <property type="evidence" value="ECO:0007669"/>
    <property type="project" value="TreeGrafter"/>
</dbReference>
<protein>
    <recommendedName>
        <fullName evidence="3">PHP domain-containing protein</fullName>
    </recommendedName>
</protein>
<dbReference type="PANTHER" id="PTHR42924">
    <property type="entry name" value="EXONUCLEASE"/>
    <property type="match status" value="1"/>
</dbReference>
<dbReference type="SUPFAM" id="SSF89550">
    <property type="entry name" value="PHP domain-like"/>
    <property type="match status" value="1"/>
</dbReference>